<dbReference type="OrthoDB" id="5123855at2"/>
<organism evidence="2 3">
    <name type="scientific">Microterricola gilva</name>
    <dbReference type="NCBI Taxonomy" id="393267"/>
    <lineage>
        <taxon>Bacteria</taxon>
        <taxon>Bacillati</taxon>
        <taxon>Actinomycetota</taxon>
        <taxon>Actinomycetes</taxon>
        <taxon>Micrococcales</taxon>
        <taxon>Microbacteriaceae</taxon>
        <taxon>Microterricola</taxon>
    </lineage>
</organism>
<sequence length="102" mass="11468">MGAIVYGAERRIHVDDRTLAHVKSVVVTKLRRQESFTLSCLQVQGEPGSRISLWIHPSIPLQFEFDTADRHELNREWLTSLMVSANASGDLRIDDEPIVAVA</sequence>
<name>A0A4Q8AQE1_9MICO</name>
<dbReference type="Proteomes" id="UP000291483">
    <property type="component" value="Unassembled WGS sequence"/>
</dbReference>
<keyword evidence="3" id="KW-1185">Reference proteome</keyword>
<accession>A0A4Q8AQE1</accession>
<evidence type="ECO:0000313" key="3">
    <source>
        <dbReference type="Proteomes" id="UP000291483"/>
    </source>
</evidence>
<dbReference type="EMBL" id="SHLC01000001">
    <property type="protein sequence ID" value="RZU66431.1"/>
    <property type="molecule type" value="Genomic_DNA"/>
</dbReference>
<protein>
    <recommendedName>
        <fullName evidence="1">DUF7882 domain-containing protein</fullName>
    </recommendedName>
</protein>
<dbReference type="AlphaFoldDB" id="A0A4Q8AQE1"/>
<dbReference type="InterPro" id="IPR057204">
    <property type="entry name" value="DUF7882"/>
</dbReference>
<proteinExistence type="predicted"/>
<dbReference type="Pfam" id="PF25355">
    <property type="entry name" value="DUF7882"/>
    <property type="match status" value="1"/>
</dbReference>
<reference evidence="2 3" key="1">
    <citation type="submission" date="2019-02" db="EMBL/GenBank/DDBJ databases">
        <title>Sequencing the genomes of 1000 actinobacteria strains.</title>
        <authorList>
            <person name="Klenk H.-P."/>
        </authorList>
    </citation>
    <scope>NUCLEOTIDE SEQUENCE [LARGE SCALE GENOMIC DNA]</scope>
    <source>
        <strain evidence="2 3">DSM 18319</strain>
    </source>
</reference>
<evidence type="ECO:0000313" key="2">
    <source>
        <dbReference type="EMBL" id="RZU66431.1"/>
    </source>
</evidence>
<evidence type="ECO:0000259" key="1">
    <source>
        <dbReference type="Pfam" id="PF25355"/>
    </source>
</evidence>
<gene>
    <name evidence="2" type="ORF">EV379_2787</name>
</gene>
<comment type="caution">
    <text evidence="2">The sequence shown here is derived from an EMBL/GenBank/DDBJ whole genome shotgun (WGS) entry which is preliminary data.</text>
</comment>
<feature type="domain" description="DUF7882" evidence="1">
    <location>
        <begin position="1"/>
        <end position="95"/>
    </location>
</feature>
<dbReference type="RefSeq" id="WP_130506632.1">
    <property type="nucleotide sequence ID" value="NZ_SHLC01000001.1"/>
</dbReference>